<proteinExistence type="predicted"/>
<feature type="region of interest" description="Disordered" evidence="1">
    <location>
        <begin position="107"/>
        <end position="136"/>
    </location>
</feature>
<sequence>MTISTQSPSFFVTQYSFDMDYFSICIPLYFTLSILICMSFSSKGGNLWWFGMRKDFCSFLLILCPCLREYANISYNLDGILSSSSPNSLEINNAAAANNANVNNVNEQQNERTNLTQSSNAMNNKKKNGKKFSKKSTITKQPTEFIIPNLLRLDIPD</sequence>
<evidence type="ECO:0000256" key="2">
    <source>
        <dbReference type="SAM" id="Phobius"/>
    </source>
</evidence>
<feature type="compositionally biased region" description="Basic residues" evidence="1">
    <location>
        <begin position="124"/>
        <end position="134"/>
    </location>
</feature>
<evidence type="ECO:0000256" key="1">
    <source>
        <dbReference type="SAM" id="MobiDB-lite"/>
    </source>
</evidence>
<keyword evidence="2" id="KW-1133">Transmembrane helix</keyword>
<evidence type="ECO:0008006" key="5">
    <source>
        <dbReference type="Google" id="ProtNLM"/>
    </source>
</evidence>
<keyword evidence="2" id="KW-0472">Membrane</keyword>
<feature type="transmembrane region" description="Helical" evidence="2">
    <location>
        <begin position="21"/>
        <end position="41"/>
    </location>
</feature>
<gene>
    <name evidence="3" type="ORF">DERP_007381</name>
</gene>
<reference evidence="3 4" key="2">
    <citation type="journal article" date="2022" name="Mol. Biol. Evol.">
        <title>Comparative Genomics Reveals Insights into the Divergent Evolution of Astigmatic Mites and Household Pest Adaptations.</title>
        <authorList>
            <person name="Xiong Q."/>
            <person name="Wan A.T."/>
            <person name="Liu X."/>
            <person name="Fung C.S."/>
            <person name="Xiao X."/>
            <person name="Malainual N."/>
            <person name="Hou J."/>
            <person name="Wang L."/>
            <person name="Wang M."/>
            <person name="Yang K.Y."/>
            <person name="Cui Y."/>
            <person name="Leung E.L."/>
            <person name="Nong W."/>
            <person name="Shin S.K."/>
            <person name="Au S.W."/>
            <person name="Jeong K.Y."/>
            <person name="Chew F.T."/>
            <person name="Hui J.H."/>
            <person name="Leung T.F."/>
            <person name="Tungtrongchitr A."/>
            <person name="Zhong N."/>
            <person name="Liu Z."/>
            <person name="Tsui S.K."/>
        </authorList>
    </citation>
    <scope>NUCLEOTIDE SEQUENCE [LARGE SCALE GENOMIC DNA]</scope>
    <source>
        <strain evidence="3">Derp</strain>
    </source>
</reference>
<keyword evidence="4" id="KW-1185">Reference proteome</keyword>
<dbReference type="EMBL" id="NJHN03000077">
    <property type="protein sequence ID" value="KAH9417383.1"/>
    <property type="molecule type" value="Genomic_DNA"/>
</dbReference>
<name>A0ABQ8J468_DERPT</name>
<keyword evidence="2" id="KW-0812">Transmembrane</keyword>
<dbReference type="Proteomes" id="UP000887458">
    <property type="component" value="Unassembled WGS sequence"/>
</dbReference>
<protein>
    <recommendedName>
        <fullName evidence="5">Transmembrane protein</fullName>
    </recommendedName>
</protein>
<organism evidence="3 4">
    <name type="scientific">Dermatophagoides pteronyssinus</name>
    <name type="common">European house dust mite</name>
    <dbReference type="NCBI Taxonomy" id="6956"/>
    <lineage>
        <taxon>Eukaryota</taxon>
        <taxon>Metazoa</taxon>
        <taxon>Ecdysozoa</taxon>
        <taxon>Arthropoda</taxon>
        <taxon>Chelicerata</taxon>
        <taxon>Arachnida</taxon>
        <taxon>Acari</taxon>
        <taxon>Acariformes</taxon>
        <taxon>Sarcoptiformes</taxon>
        <taxon>Astigmata</taxon>
        <taxon>Psoroptidia</taxon>
        <taxon>Analgoidea</taxon>
        <taxon>Pyroglyphidae</taxon>
        <taxon>Dermatophagoidinae</taxon>
        <taxon>Dermatophagoides</taxon>
    </lineage>
</organism>
<evidence type="ECO:0000313" key="3">
    <source>
        <dbReference type="EMBL" id="KAH9417383.1"/>
    </source>
</evidence>
<reference evidence="3 4" key="1">
    <citation type="journal article" date="2018" name="J. Allergy Clin. Immunol.">
        <title>High-quality assembly of Dermatophagoides pteronyssinus genome and transcriptome reveals a wide range of novel allergens.</title>
        <authorList>
            <person name="Liu X.Y."/>
            <person name="Yang K.Y."/>
            <person name="Wang M.Q."/>
            <person name="Kwok J.S."/>
            <person name="Zeng X."/>
            <person name="Yang Z."/>
            <person name="Xiao X.J."/>
            <person name="Lau C.P."/>
            <person name="Li Y."/>
            <person name="Huang Z.M."/>
            <person name="Ba J.G."/>
            <person name="Yim A.K."/>
            <person name="Ouyang C.Y."/>
            <person name="Ngai S.M."/>
            <person name="Chan T.F."/>
            <person name="Leung E.L."/>
            <person name="Liu L."/>
            <person name="Liu Z.G."/>
            <person name="Tsui S.K."/>
        </authorList>
    </citation>
    <scope>NUCLEOTIDE SEQUENCE [LARGE SCALE GENOMIC DNA]</scope>
    <source>
        <strain evidence="3">Derp</strain>
    </source>
</reference>
<accession>A0ABQ8J468</accession>
<evidence type="ECO:0000313" key="4">
    <source>
        <dbReference type="Proteomes" id="UP000887458"/>
    </source>
</evidence>
<comment type="caution">
    <text evidence="3">The sequence shown here is derived from an EMBL/GenBank/DDBJ whole genome shotgun (WGS) entry which is preliminary data.</text>
</comment>